<dbReference type="Proteomes" id="UP001277761">
    <property type="component" value="Unassembled WGS sequence"/>
</dbReference>
<dbReference type="Gene3D" id="3.40.30.10">
    <property type="entry name" value="Glutaredoxin"/>
    <property type="match status" value="1"/>
</dbReference>
<evidence type="ECO:0008006" key="5">
    <source>
        <dbReference type="Google" id="ProtNLM"/>
    </source>
</evidence>
<keyword evidence="2" id="KW-0472">Membrane</keyword>
<keyword evidence="4" id="KW-1185">Reference proteome</keyword>
<dbReference type="RefSeq" id="WP_319955251.1">
    <property type="nucleotide sequence ID" value="NZ_JAXAVX010000010.1"/>
</dbReference>
<dbReference type="InterPro" id="IPR036249">
    <property type="entry name" value="Thioredoxin-like_sf"/>
</dbReference>
<name>A0ABU4VMN5_9ACTN</name>
<keyword evidence="2" id="KW-0812">Transmembrane</keyword>
<dbReference type="EMBL" id="JAXAVX010000010">
    <property type="protein sequence ID" value="MDX8153099.1"/>
    <property type="molecule type" value="Genomic_DNA"/>
</dbReference>
<feature type="transmembrane region" description="Helical" evidence="2">
    <location>
        <begin position="87"/>
        <end position="106"/>
    </location>
</feature>
<evidence type="ECO:0000313" key="3">
    <source>
        <dbReference type="EMBL" id="MDX8153099.1"/>
    </source>
</evidence>
<proteinExistence type="predicted"/>
<protein>
    <recommendedName>
        <fullName evidence="5">Thioredoxin domain-containing protein</fullName>
    </recommendedName>
</protein>
<evidence type="ECO:0000313" key="4">
    <source>
        <dbReference type="Proteomes" id="UP001277761"/>
    </source>
</evidence>
<evidence type="ECO:0000256" key="1">
    <source>
        <dbReference type="SAM" id="MobiDB-lite"/>
    </source>
</evidence>
<feature type="compositionally biased region" description="Basic and acidic residues" evidence="1">
    <location>
        <begin position="22"/>
        <end position="35"/>
    </location>
</feature>
<keyword evidence="2" id="KW-1133">Transmembrane helix</keyword>
<feature type="region of interest" description="Disordered" evidence="1">
    <location>
        <begin position="1"/>
        <end position="83"/>
    </location>
</feature>
<sequence>MSDGGDRREDERPEDDPLGFAPDDRDRGDVPAPDRGEDDPLGFAPDDRDRGDVPAPAPAPDVDGPRRPVVRRGPTLSSPNKPQTGRYLAIAGILLLVVATISTLAGRDRTGGVIDPGDELPPFAAPLATAPKLDHDDVNLATAANQGDAGSRPACSIRNPSVVTSCALLERGPLVLVLYSQGIDQCVRAVDALDRLRAREPSVSTLAVAVLGEHGETARTARDRRWALPVVYDHDGALSTRLGVPACPFVVTVRRDGTVLERLVGGLSSARLAAAVRRLVSDDRAPRRTTTAPTPGR</sequence>
<gene>
    <name evidence="3" type="ORF">SK069_15980</name>
</gene>
<organism evidence="3 4">
    <name type="scientific">Patulibacter brassicae</name>
    <dbReference type="NCBI Taxonomy" id="1705717"/>
    <lineage>
        <taxon>Bacteria</taxon>
        <taxon>Bacillati</taxon>
        <taxon>Actinomycetota</taxon>
        <taxon>Thermoleophilia</taxon>
        <taxon>Solirubrobacterales</taxon>
        <taxon>Patulibacteraceae</taxon>
        <taxon>Patulibacter</taxon>
    </lineage>
</organism>
<evidence type="ECO:0000256" key="2">
    <source>
        <dbReference type="SAM" id="Phobius"/>
    </source>
</evidence>
<comment type="caution">
    <text evidence="3">The sequence shown here is derived from an EMBL/GenBank/DDBJ whole genome shotgun (WGS) entry which is preliminary data.</text>
</comment>
<dbReference type="SUPFAM" id="SSF52833">
    <property type="entry name" value="Thioredoxin-like"/>
    <property type="match status" value="1"/>
</dbReference>
<accession>A0ABU4VMN5</accession>
<reference evidence="3 4" key="1">
    <citation type="submission" date="2023-11" db="EMBL/GenBank/DDBJ databases">
        <authorList>
            <person name="Xu M."/>
            <person name="Jiang T."/>
        </authorList>
    </citation>
    <scope>NUCLEOTIDE SEQUENCE [LARGE SCALE GENOMIC DNA]</scope>
    <source>
        <strain evidence="3 4">SD</strain>
    </source>
</reference>
<feature type="compositionally biased region" description="Basic and acidic residues" evidence="1">
    <location>
        <begin position="1"/>
        <end position="11"/>
    </location>
</feature>